<evidence type="ECO:0000313" key="8">
    <source>
        <dbReference type="EMBL" id="KAG2247624.1"/>
    </source>
</evidence>
<feature type="transmembrane region" description="Helical" evidence="6">
    <location>
        <begin position="51"/>
        <end position="71"/>
    </location>
</feature>
<evidence type="ECO:0000256" key="1">
    <source>
        <dbReference type="ARBA" id="ARBA00006921"/>
    </source>
</evidence>
<reference evidence="8 9" key="1">
    <citation type="submission" date="2020-02" db="EMBL/GenBank/DDBJ databases">
        <authorList>
            <person name="Ma Q."/>
            <person name="Huang Y."/>
            <person name="Song X."/>
            <person name="Pei D."/>
        </authorList>
    </citation>
    <scope>NUCLEOTIDE SEQUENCE [LARGE SCALE GENOMIC DNA]</scope>
    <source>
        <strain evidence="8">Sxm20200214</strain>
        <tissue evidence="8">Leaf</tissue>
    </source>
</reference>
<dbReference type="PANTHER" id="PTHR12483">
    <property type="entry name" value="SOLUTE CARRIER FAMILY 31 COPPER TRANSPORTERS"/>
    <property type="match status" value="1"/>
</dbReference>
<feature type="transmembrane region" description="Helical" evidence="6">
    <location>
        <begin position="92"/>
        <end position="109"/>
    </location>
</feature>
<dbReference type="Proteomes" id="UP000886595">
    <property type="component" value="Unassembled WGS sequence"/>
</dbReference>
<dbReference type="OrthoDB" id="73901at2759"/>
<keyword evidence="2 6" id="KW-0812">Transmembrane</keyword>
<dbReference type="GO" id="GO:0005886">
    <property type="term" value="C:plasma membrane"/>
    <property type="evidence" value="ECO:0007669"/>
    <property type="project" value="TreeGrafter"/>
</dbReference>
<evidence type="ECO:0000256" key="2">
    <source>
        <dbReference type="ARBA" id="ARBA00022692"/>
    </source>
</evidence>
<keyword evidence="3 6" id="KW-0187">Copper transport</keyword>
<gene>
    <name evidence="8" type="ORF">Bca52824_087252</name>
</gene>
<dbReference type="EMBL" id="JAAMPC010000017">
    <property type="protein sequence ID" value="KAG2247624.1"/>
    <property type="molecule type" value="Genomic_DNA"/>
</dbReference>
<evidence type="ECO:0000313" key="9">
    <source>
        <dbReference type="Proteomes" id="UP000886595"/>
    </source>
</evidence>
<comment type="caution">
    <text evidence="8">The sequence shown here is derived from an EMBL/GenBank/DDBJ whole genome shotgun (WGS) entry which is preliminary data.</text>
</comment>
<dbReference type="PANTHER" id="PTHR12483:SF24">
    <property type="entry name" value="COPPER TRANSPORTER 2-RELATED"/>
    <property type="match status" value="1"/>
</dbReference>
<keyword evidence="5 6" id="KW-0472">Membrane</keyword>
<evidence type="ECO:0000256" key="4">
    <source>
        <dbReference type="ARBA" id="ARBA00022989"/>
    </source>
</evidence>
<protein>
    <recommendedName>
        <fullName evidence="6">Copper transport protein</fullName>
    </recommendedName>
</protein>
<evidence type="ECO:0000256" key="5">
    <source>
        <dbReference type="ARBA" id="ARBA00023136"/>
    </source>
</evidence>
<dbReference type="AlphaFoldDB" id="A0A8X7P7T3"/>
<dbReference type="InterPro" id="IPR007274">
    <property type="entry name" value="Cop_transporter"/>
</dbReference>
<keyword evidence="6" id="KW-0406">Ion transport</keyword>
<sequence length="155" mass="16844">MDHDNMHNMSPPSSSLANKTNPDMMMTMHMTFFWGKNTEVLFSGWPGTSSGMYALSLIVVFLLAVITKWLAHSLTLRCVGSTNRATGIVQTALYTLRIGLSYLVMLAVMSFNGGIFIVAMAGFAVGFFLFGSTAFKKPSDDLKTDKLPPLSSGCV</sequence>
<proteinExistence type="inferred from homology"/>
<feature type="transmembrane region" description="Helical" evidence="6">
    <location>
        <begin position="115"/>
        <end position="135"/>
    </location>
</feature>
<evidence type="ECO:0000256" key="3">
    <source>
        <dbReference type="ARBA" id="ARBA00022796"/>
    </source>
</evidence>
<keyword evidence="6" id="KW-0186">Copper</keyword>
<keyword evidence="9" id="KW-1185">Reference proteome</keyword>
<keyword evidence="6" id="KW-0813">Transport</keyword>
<evidence type="ECO:0000256" key="6">
    <source>
        <dbReference type="RuleBase" id="RU367022"/>
    </source>
</evidence>
<keyword evidence="4 6" id="KW-1133">Transmembrane helix</keyword>
<comment type="similarity">
    <text evidence="1 6">Belongs to the copper transporter (Ctr) (TC 1.A.56) family. SLC31A subfamily.</text>
</comment>
<dbReference type="Pfam" id="PF04145">
    <property type="entry name" value="Ctr"/>
    <property type="match status" value="2"/>
</dbReference>
<accession>A0A8X7P7T3</accession>
<organism evidence="8 9">
    <name type="scientific">Brassica carinata</name>
    <name type="common">Ethiopian mustard</name>
    <name type="synonym">Abyssinian cabbage</name>
    <dbReference type="NCBI Taxonomy" id="52824"/>
    <lineage>
        <taxon>Eukaryota</taxon>
        <taxon>Viridiplantae</taxon>
        <taxon>Streptophyta</taxon>
        <taxon>Embryophyta</taxon>
        <taxon>Tracheophyta</taxon>
        <taxon>Spermatophyta</taxon>
        <taxon>Magnoliopsida</taxon>
        <taxon>eudicotyledons</taxon>
        <taxon>Gunneridae</taxon>
        <taxon>Pentapetalae</taxon>
        <taxon>rosids</taxon>
        <taxon>malvids</taxon>
        <taxon>Brassicales</taxon>
        <taxon>Brassicaceae</taxon>
        <taxon>Brassiceae</taxon>
        <taxon>Brassica</taxon>
    </lineage>
</organism>
<name>A0A8X7P7T3_BRACI</name>
<evidence type="ECO:0000256" key="7">
    <source>
        <dbReference type="SAM" id="MobiDB-lite"/>
    </source>
</evidence>
<comment type="subcellular location">
    <subcellularLocation>
        <location evidence="6">Membrane</location>
        <topology evidence="6">Multi-pass membrane protein</topology>
    </subcellularLocation>
</comment>
<dbReference type="GO" id="GO:0005375">
    <property type="term" value="F:copper ion transmembrane transporter activity"/>
    <property type="evidence" value="ECO:0007669"/>
    <property type="project" value="UniProtKB-UniRule"/>
</dbReference>
<feature type="compositionally biased region" description="Polar residues" evidence="7">
    <location>
        <begin position="7"/>
        <end position="20"/>
    </location>
</feature>
<feature type="region of interest" description="Disordered" evidence="7">
    <location>
        <begin position="1"/>
        <end position="20"/>
    </location>
</feature>